<keyword evidence="5" id="KW-1185">Reference proteome</keyword>
<dbReference type="EMBL" id="DS547091">
    <property type="protein sequence ID" value="EDR15423.1"/>
    <property type="molecule type" value="Genomic_DNA"/>
</dbReference>
<sequence>MPVSASTNLSLTLAHAIAHLTRPLVATYSATTIIKLQSLLEANLTALYAPTWSIKEPLRGSSRRCMTLSPTCLPPRSIYSACLAAGVQWFDWIAALGGREFDFYVDPGCVAVRYAPAPQSTNPSQMVTIWADHISAPATAAAAPKPEFKGVTNTIVPTHKASGSHSKTLAQQLLEEDRDEDDQLFSMIAHQVSAPTWTSPILTQFPASTRSSSPLSGFSTYSRCSSRSSNSSSSSYSFASGDSSSAATSVSNSSGAKPEQKQSRRERARQAHYCSYGRRYAWRWSQGWQAKVQGIFTRHHDNLKRLALNPSLNRIRYDGTLDVLDFFYQRSYIFSITNLQRGPVFIFDVPFTNTLCTQATNKRTLHFFSTSILFYFFKASSSVIIVHPLSHTCMYHAILPTLQRHRTCAIVGLFNTS</sequence>
<dbReference type="SUPFAM" id="SSF160696">
    <property type="entry name" value="BTG domain-like"/>
    <property type="match status" value="1"/>
</dbReference>
<organism evidence="5">
    <name type="scientific">Laccaria bicolor (strain S238N-H82 / ATCC MYA-4686)</name>
    <name type="common">Bicoloured deceiver</name>
    <name type="synonym">Laccaria laccata var. bicolor</name>
    <dbReference type="NCBI Taxonomy" id="486041"/>
    <lineage>
        <taxon>Eukaryota</taxon>
        <taxon>Fungi</taxon>
        <taxon>Dikarya</taxon>
        <taxon>Basidiomycota</taxon>
        <taxon>Agaricomycotina</taxon>
        <taxon>Agaricomycetes</taxon>
        <taxon>Agaricomycetidae</taxon>
        <taxon>Agaricales</taxon>
        <taxon>Agaricineae</taxon>
        <taxon>Hydnangiaceae</taxon>
        <taxon>Laccaria</taxon>
    </lineage>
</organism>
<dbReference type="GeneID" id="6069690"/>
<evidence type="ECO:0000256" key="2">
    <source>
        <dbReference type="SAM" id="MobiDB-lite"/>
    </source>
</evidence>
<feature type="region of interest" description="Disordered" evidence="2">
    <location>
        <begin position="247"/>
        <end position="268"/>
    </location>
</feature>
<dbReference type="OrthoDB" id="19928at2759"/>
<dbReference type="AlphaFoldDB" id="B0CP58"/>
<dbReference type="GO" id="GO:0005634">
    <property type="term" value="C:nucleus"/>
    <property type="evidence" value="ECO:0007669"/>
    <property type="project" value="TreeGrafter"/>
</dbReference>
<dbReference type="PANTHER" id="PTHR22978:SF22">
    <property type="entry name" value="BTG FAMILY PROTEIN"/>
    <property type="match status" value="1"/>
</dbReference>
<dbReference type="RefSeq" id="XP_001873631.1">
    <property type="nucleotide sequence ID" value="XM_001873596.1"/>
</dbReference>
<reference evidence="4 5" key="1">
    <citation type="journal article" date="2008" name="Nature">
        <title>The genome of Laccaria bicolor provides insights into mycorrhizal symbiosis.</title>
        <authorList>
            <person name="Martin F."/>
            <person name="Aerts A."/>
            <person name="Ahren D."/>
            <person name="Brun A."/>
            <person name="Danchin E.G.J."/>
            <person name="Duchaussoy F."/>
            <person name="Gibon J."/>
            <person name="Kohler A."/>
            <person name="Lindquist E."/>
            <person name="Pereda V."/>
            <person name="Salamov A."/>
            <person name="Shapiro H.J."/>
            <person name="Wuyts J."/>
            <person name="Blaudez D."/>
            <person name="Buee M."/>
            <person name="Brokstein P."/>
            <person name="Canbaeck B."/>
            <person name="Cohen D."/>
            <person name="Courty P.E."/>
            <person name="Coutinho P.M."/>
            <person name="Delaruelle C."/>
            <person name="Detter J.C."/>
            <person name="Deveau A."/>
            <person name="DiFazio S."/>
            <person name="Duplessis S."/>
            <person name="Fraissinet-Tachet L."/>
            <person name="Lucic E."/>
            <person name="Frey-Klett P."/>
            <person name="Fourrey C."/>
            <person name="Feussner I."/>
            <person name="Gay G."/>
            <person name="Grimwood J."/>
            <person name="Hoegger P.J."/>
            <person name="Jain P."/>
            <person name="Kilaru S."/>
            <person name="Labbe J."/>
            <person name="Lin Y.C."/>
            <person name="Legue V."/>
            <person name="Le Tacon F."/>
            <person name="Marmeisse R."/>
            <person name="Melayah D."/>
            <person name="Montanini B."/>
            <person name="Muratet M."/>
            <person name="Nehls U."/>
            <person name="Niculita-Hirzel H."/>
            <person name="Oudot-Le Secq M.P."/>
            <person name="Peter M."/>
            <person name="Quesneville H."/>
            <person name="Rajashekar B."/>
            <person name="Reich M."/>
            <person name="Rouhier N."/>
            <person name="Schmutz J."/>
            <person name="Yin T."/>
            <person name="Chalot M."/>
            <person name="Henrissat B."/>
            <person name="Kuees U."/>
            <person name="Lucas S."/>
            <person name="Van de Peer Y."/>
            <person name="Podila G.K."/>
            <person name="Polle A."/>
            <person name="Pukkila P.J."/>
            <person name="Richardson P.M."/>
            <person name="Rouze P."/>
            <person name="Sanders I.R."/>
            <person name="Stajich J.E."/>
            <person name="Tunlid A."/>
            <person name="Tuskan G."/>
            <person name="Grigoriev I.V."/>
        </authorList>
    </citation>
    <scope>NUCLEOTIDE SEQUENCE [LARGE SCALE GENOMIC DNA]</scope>
    <source>
        <strain evidence="5">S238N-H82 / ATCC MYA-4686</strain>
    </source>
</reference>
<evidence type="ECO:0000259" key="3">
    <source>
        <dbReference type="Pfam" id="PF07742"/>
    </source>
</evidence>
<dbReference type="PANTHER" id="PTHR22978">
    <property type="entry name" value="B-CELL TRANSLOCATION GENE"/>
    <property type="match status" value="1"/>
</dbReference>
<dbReference type="Gene3D" id="3.90.640.90">
    <property type="entry name" value="Anti-proliferative protein, N-terminal domain"/>
    <property type="match status" value="1"/>
</dbReference>
<comment type="similarity">
    <text evidence="1">Belongs to the BTG family.</text>
</comment>
<feature type="domain" description="Anti-proliferative protein" evidence="3">
    <location>
        <begin position="14"/>
        <end position="115"/>
    </location>
</feature>
<evidence type="ECO:0000313" key="4">
    <source>
        <dbReference type="EMBL" id="EDR15423.1"/>
    </source>
</evidence>
<evidence type="ECO:0000313" key="5">
    <source>
        <dbReference type="Proteomes" id="UP000001194"/>
    </source>
</evidence>
<dbReference type="STRING" id="486041.B0CP58"/>
<dbReference type="Proteomes" id="UP000001194">
    <property type="component" value="Unassembled WGS sequence"/>
</dbReference>
<protein>
    <submittedName>
        <fullName evidence="4">Serine-rich protein</fullName>
    </submittedName>
</protein>
<dbReference type="GO" id="GO:0005737">
    <property type="term" value="C:cytoplasm"/>
    <property type="evidence" value="ECO:0007669"/>
    <property type="project" value="TreeGrafter"/>
</dbReference>
<accession>B0CP58</accession>
<dbReference type="HOGENOM" id="CLU_658995_0_0_1"/>
<dbReference type="InterPro" id="IPR036054">
    <property type="entry name" value="BTG-like_sf"/>
</dbReference>
<proteinExistence type="inferred from homology"/>
<dbReference type="InterPro" id="IPR033332">
    <property type="entry name" value="BTG"/>
</dbReference>
<dbReference type="InterPro" id="IPR002087">
    <property type="entry name" value="Anti_prolifrtn"/>
</dbReference>
<feature type="compositionally biased region" description="Basic and acidic residues" evidence="2">
    <location>
        <begin position="258"/>
        <end position="268"/>
    </location>
</feature>
<dbReference type="Pfam" id="PF07742">
    <property type="entry name" value="BTG"/>
    <property type="match status" value="1"/>
</dbReference>
<dbReference type="KEGG" id="lbc:LACBIDRAFT_379846"/>
<gene>
    <name evidence="4" type="ORF">LACBIDRAFT_379846</name>
</gene>
<dbReference type="InParanoid" id="B0CP58"/>
<name>B0CP58_LACBS</name>
<evidence type="ECO:0000256" key="1">
    <source>
        <dbReference type="ARBA" id="ARBA00007989"/>
    </source>
</evidence>